<dbReference type="InterPro" id="IPR006058">
    <property type="entry name" value="2Fe2S_fd_BS"/>
</dbReference>
<comment type="caution">
    <text evidence="4">The sequence shown here is derived from an EMBL/GenBank/DDBJ whole genome shotgun (WGS) entry which is preliminary data.</text>
</comment>
<reference evidence="4" key="1">
    <citation type="submission" date="2020-08" db="EMBL/GenBank/DDBJ databases">
        <title>Spodoptera exigua strain:BAW_Kor-Di-RS1 Genome sequencing and assembly.</title>
        <authorList>
            <person name="Kim J."/>
            <person name="Nam H.Y."/>
            <person name="Kwon M."/>
            <person name="Choi J.H."/>
            <person name="Cho S.R."/>
            <person name="Kim G.-H."/>
        </authorList>
    </citation>
    <scope>NUCLEOTIDE SEQUENCE</scope>
    <source>
        <strain evidence="4">BAW_Kor-Di-RS1</strain>
        <tissue evidence="4">Whole-body</tissue>
    </source>
</reference>
<organism evidence="4 5">
    <name type="scientific">Spodoptera exigua</name>
    <name type="common">Beet armyworm</name>
    <name type="synonym">Noctua fulgens</name>
    <dbReference type="NCBI Taxonomy" id="7107"/>
    <lineage>
        <taxon>Eukaryota</taxon>
        <taxon>Metazoa</taxon>
        <taxon>Ecdysozoa</taxon>
        <taxon>Arthropoda</taxon>
        <taxon>Hexapoda</taxon>
        <taxon>Insecta</taxon>
        <taxon>Pterygota</taxon>
        <taxon>Neoptera</taxon>
        <taxon>Endopterygota</taxon>
        <taxon>Lepidoptera</taxon>
        <taxon>Glossata</taxon>
        <taxon>Ditrysia</taxon>
        <taxon>Noctuoidea</taxon>
        <taxon>Noctuidae</taxon>
        <taxon>Amphipyrinae</taxon>
        <taxon>Spodoptera</taxon>
    </lineage>
</organism>
<dbReference type="InterPro" id="IPR001041">
    <property type="entry name" value="2Fe-2S_ferredoxin-type"/>
</dbReference>
<dbReference type="FunFam" id="3.10.20.30:FF:000015">
    <property type="entry name" value="Aldehyde oxidase 1"/>
    <property type="match status" value="1"/>
</dbReference>
<accession>A0A835GFL9</accession>
<protein>
    <recommendedName>
        <fullName evidence="3">2Fe-2S ferredoxin-type domain-containing protein</fullName>
    </recommendedName>
</protein>
<dbReference type="GO" id="GO:0051537">
    <property type="term" value="F:2 iron, 2 sulfur cluster binding"/>
    <property type="evidence" value="ECO:0007669"/>
    <property type="project" value="UniProtKB-KW"/>
</dbReference>
<gene>
    <name evidence="4" type="ORF">HW555_007697</name>
</gene>
<name>A0A835GFL9_SPOEX</name>
<keyword evidence="1" id="KW-0001">2Fe-2S</keyword>
<dbReference type="InterPro" id="IPR012675">
    <property type="entry name" value="Beta-grasp_dom_sf"/>
</dbReference>
<dbReference type="SUPFAM" id="SSF54292">
    <property type="entry name" value="2Fe-2S ferredoxin-like"/>
    <property type="match status" value="1"/>
</dbReference>
<dbReference type="AlphaFoldDB" id="A0A835GFL9"/>
<evidence type="ECO:0000259" key="3">
    <source>
        <dbReference type="Pfam" id="PF00111"/>
    </source>
</evidence>
<dbReference type="PROSITE" id="PS00197">
    <property type="entry name" value="2FE2S_FER_1"/>
    <property type="match status" value="1"/>
</dbReference>
<feature type="domain" description="2Fe-2S ferredoxin-type" evidence="3">
    <location>
        <begin position="18"/>
        <end position="67"/>
    </location>
</feature>
<dbReference type="Proteomes" id="UP000648187">
    <property type="component" value="Unassembled WGS sequence"/>
</dbReference>
<dbReference type="PANTHER" id="PTHR45444">
    <property type="entry name" value="XANTHINE DEHYDROGENASE"/>
    <property type="match status" value="1"/>
</dbReference>
<evidence type="ECO:0000256" key="2">
    <source>
        <dbReference type="ARBA" id="ARBA00023014"/>
    </source>
</evidence>
<evidence type="ECO:0000313" key="5">
    <source>
        <dbReference type="Proteomes" id="UP000648187"/>
    </source>
</evidence>
<dbReference type="InterPro" id="IPR016208">
    <property type="entry name" value="Ald_Oxase/xanthine_DH-like"/>
</dbReference>
<keyword evidence="1" id="KW-0479">Metal-binding</keyword>
<dbReference type="Pfam" id="PF00111">
    <property type="entry name" value="Fer2"/>
    <property type="match status" value="1"/>
</dbReference>
<proteinExistence type="predicted"/>
<dbReference type="InterPro" id="IPR036010">
    <property type="entry name" value="2Fe-2S_ferredoxin-like_sf"/>
</dbReference>
<evidence type="ECO:0000256" key="1">
    <source>
        <dbReference type="ARBA" id="ARBA00022714"/>
    </source>
</evidence>
<keyword evidence="2" id="KW-0411">Iron-sulfur</keyword>
<evidence type="ECO:0000313" key="4">
    <source>
        <dbReference type="EMBL" id="KAF9414383.1"/>
    </source>
</evidence>
<sequence length="81" mass="9144">MESVNSLIPDDAQKTLIFFVNGKKVIEENPDPEWTLLFYLRKKLLLTGTKYGCGEGGCGACTVMISQYSKIKDSIKYPLYM</sequence>
<dbReference type="GO" id="GO:0016491">
    <property type="term" value="F:oxidoreductase activity"/>
    <property type="evidence" value="ECO:0007669"/>
    <property type="project" value="InterPro"/>
</dbReference>
<dbReference type="PANTHER" id="PTHR45444:SF3">
    <property type="entry name" value="XANTHINE DEHYDROGENASE"/>
    <property type="match status" value="1"/>
</dbReference>
<keyword evidence="1" id="KW-0408">Iron</keyword>
<keyword evidence="5" id="KW-1185">Reference proteome</keyword>
<dbReference type="GO" id="GO:0005506">
    <property type="term" value="F:iron ion binding"/>
    <property type="evidence" value="ECO:0007669"/>
    <property type="project" value="InterPro"/>
</dbReference>
<dbReference type="Gene3D" id="3.10.20.30">
    <property type="match status" value="1"/>
</dbReference>
<dbReference type="EMBL" id="JACKWZ010000135">
    <property type="protein sequence ID" value="KAF9414383.1"/>
    <property type="molecule type" value="Genomic_DNA"/>
</dbReference>